<feature type="binding site" evidence="9">
    <location>
        <position position="214"/>
    </location>
    <ligand>
        <name>Zn(2+)</name>
        <dbReference type="ChEBI" id="CHEBI:29105"/>
        <note>catalytic</note>
    </ligand>
</feature>
<evidence type="ECO:0000313" key="11">
    <source>
        <dbReference type="EMBL" id="KJF43205.1"/>
    </source>
</evidence>
<keyword evidence="8" id="KW-0961">Cell wall biogenesis/degradation</keyword>
<evidence type="ECO:0000256" key="5">
    <source>
        <dbReference type="ARBA" id="ARBA00022833"/>
    </source>
</evidence>
<evidence type="ECO:0000256" key="1">
    <source>
        <dbReference type="ARBA" id="ARBA00001362"/>
    </source>
</evidence>
<comment type="function">
    <text evidence="9">Catalyzes hydrolysis of the D-alanyl-D-alanine dipeptide.</text>
</comment>
<dbReference type="Gene3D" id="3.30.1380.10">
    <property type="match status" value="1"/>
</dbReference>
<feature type="active site" description="Proton donor/acceptor" evidence="9">
    <location>
        <position position="211"/>
    </location>
</feature>
<comment type="catalytic activity">
    <reaction evidence="1 9">
        <text>D-alanyl-D-alanine + H2O = 2 D-alanine</text>
        <dbReference type="Rhea" id="RHEA:20661"/>
        <dbReference type="ChEBI" id="CHEBI:15377"/>
        <dbReference type="ChEBI" id="CHEBI:57416"/>
        <dbReference type="ChEBI" id="CHEBI:57822"/>
        <dbReference type="EC" id="3.4.13.22"/>
    </reaction>
</comment>
<dbReference type="RefSeq" id="WP_045030353.1">
    <property type="nucleotide sequence ID" value="NZ_JRHC01000003.1"/>
</dbReference>
<evidence type="ECO:0000256" key="8">
    <source>
        <dbReference type="ARBA" id="ARBA00023316"/>
    </source>
</evidence>
<keyword evidence="3 9" id="KW-0479">Metal-binding</keyword>
<feature type="signal peptide" evidence="10">
    <location>
        <begin position="1"/>
        <end position="19"/>
    </location>
</feature>
<dbReference type="GO" id="GO:0008270">
    <property type="term" value="F:zinc ion binding"/>
    <property type="evidence" value="ECO:0007669"/>
    <property type="project" value="UniProtKB-UniRule"/>
</dbReference>
<dbReference type="HAMAP" id="MF_01924">
    <property type="entry name" value="A_A_dipeptidase"/>
    <property type="match status" value="1"/>
</dbReference>
<evidence type="ECO:0000256" key="4">
    <source>
        <dbReference type="ARBA" id="ARBA00022801"/>
    </source>
</evidence>
<keyword evidence="6 9" id="KW-0224">Dipeptidase</keyword>
<comment type="caution">
    <text evidence="11">The sequence shown here is derived from an EMBL/GenBank/DDBJ whole genome shotgun (WGS) entry which is preliminary data.</text>
</comment>
<comment type="cofactor">
    <cofactor evidence="9">
        <name>Zn(2+)</name>
        <dbReference type="ChEBI" id="CHEBI:29105"/>
    </cofactor>
    <text evidence="9">Binds 1 zinc ion per subunit.</text>
</comment>
<evidence type="ECO:0000256" key="10">
    <source>
        <dbReference type="SAM" id="SignalP"/>
    </source>
</evidence>
<keyword evidence="10" id="KW-0732">Signal</keyword>
<organism evidence="11 12">
    <name type="scientific">Draconibacterium sediminis</name>
    <dbReference type="NCBI Taxonomy" id="1544798"/>
    <lineage>
        <taxon>Bacteria</taxon>
        <taxon>Pseudomonadati</taxon>
        <taxon>Bacteroidota</taxon>
        <taxon>Bacteroidia</taxon>
        <taxon>Marinilabiliales</taxon>
        <taxon>Prolixibacteraceae</taxon>
        <taxon>Draconibacterium</taxon>
    </lineage>
</organism>
<name>A0A0D8J8C1_9BACT</name>
<feature type="binding site" evidence="9">
    <location>
        <position position="153"/>
    </location>
    <ligand>
        <name>Zn(2+)</name>
        <dbReference type="ChEBI" id="CHEBI:29105"/>
        <note>catalytic</note>
    </ligand>
</feature>
<evidence type="ECO:0000256" key="2">
    <source>
        <dbReference type="ARBA" id="ARBA00022670"/>
    </source>
</evidence>
<dbReference type="AlphaFoldDB" id="A0A0D8J8C1"/>
<gene>
    <name evidence="11" type="ORF">LH29_13185</name>
</gene>
<keyword evidence="4 9" id="KW-0378">Hydrolase</keyword>
<dbReference type="EMBL" id="JRHC01000003">
    <property type="protein sequence ID" value="KJF43205.1"/>
    <property type="molecule type" value="Genomic_DNA"/>
</dbReference>
<feature type="binding site" evidence="9">
    <location>
        <position position="146"/>
    </location>
    <ligand>
        <name>Zn(2+)</name>
        <dbReference type="ChEBI" id="CHEBI:29105"/>
        <note>catalytic</note>
    </ligand>
</feature>
<accession>A0A0D8J8C1</accession>
<dbReference type="OrthoDB" id="9801430at2"/>
<keyword evidence="12" id="KW-1185">Reference proteome</keyword>
<evidence type="ECO:0000256" key="7">
    <source>
        <dbReference type="ARBA" id="ARBA00023049"/>
    </source>
</evidence>
<dbReference type="GO" id="GO:0006508">
    <property type="term" value="P:proteolysis"/>
    <property type="evidence" value="ECO:0007669"/>
    <property type="project" value="UniProtKB-KW"/>
</dbReference>
<protein>
    <recommendedName>
        <fullName evidence="9">D-alanyl-D-alanine dipeptidase</fullName>
        <shortName evidence="9">D-Ala-D-Ala dipeptidase</shortName>
        <ecNumber evidence="9">3.4.13.22</ecNumber>
    </recommendedName>
</protein>
<feature type="chain" id="PRO_5002331276" description="D-alanyl-D-alanine dipeptidase" evidence="10">
    <location>
        <begin position="20"/>
        <end position="235"/>
    </location>
</feature>
<dbReference type="GO" id="GO:0071555">
    <property type="term" value="P:cell wall organization"/>
    <property type="evidence" value="ECO:0007669"/>
    <property type="project" value="UniProtKB-KW"/>
</dbReference>
<comment type="similarity">
    <text evidence="9">Belongs to the peptidase M15D family.</text>
</comment>
<dbReference type="GO" id="GO:0008237">
    <property type="term" value="F:metallopeptidase activity"/>
    <property type="evidence" value="ECO:0007669"/>
    <property type="project" value="UniProtKB-KW"/>
</dbReference>
<proteinExistence type="inferred from homology"/>
<dbReference type="STRING" id="1544798.LH29_13185"/>
<dbReference type="PANTHER" id="PTHR43126">
    <property type="entry name" value="D-ALANYL-D-ALANINE DIPEPTIDASE"/>
    <property type="match status" value="1"/>
</dbReference>
<keyword evidence="7 9" id="KW-0482">Metalloprotease</keyword>
<dbReference type="EC" id="3.4.13.22" evidence="9"/>
<feature type="site" description="Transition state stabilizer" evidence="9">
    <location>
        <position position="119"/>
    </location>
</feature>
<sequence>MMRTTKIFTLLFLSAFLFSCVTKSTSEKRNPHNLPIVNSVEKYKSQVAENPHLELVDLEKELNNVVLDIRYATNNNFTKEVIYQSPKAYARKPVAAALKLVQDSLAFLNLGLKIYDAYRPYAATLKFYEVYPDPDFVASPKTGSRHNRGCAVDVSLVNLTTKQELEMPTAFDDFSEKAHSDYTDLPEAALQNRTILIGVMSHFGFSVISSEWWHFDFKGWEDFPLMDLSFEELTN</sequence>
<dbReference type="PANTHER" id="PTHR43126:SF1">
    <property type="entry name" value="D-ALANYL-D-ALANINE DIPEPTIDASE"/>
    <property type="match status" value="1"/>
</dbReference>
<dbReference type="CDD" id="cd14840">
    <property type="entry name" value="D-Ala-D-Ala_dipeptidase_Aad"/>
    <property type="match status" value="1"/>
</dbReference>
<evidence type="ECO:0000256" key="3">
    <source>
        <dbReference type="ARBA" id="ARBA00022723"/>
    </source>
</evidence>
<dbReference type="InterPro" id="IPR000755">
    <property type="entry name" value="A_A_dipeptidase"/>
</dbReference>
<evidence type="ECO:0000313" key="12">
    <source>
        <dbReference type="Proteomes" id="UP000032544"/>
    </source>
</evidence>
<reference evidence="11 12" key="1">
    <citation type="submission" date="2014-09" db="EMBL/GenBank/DDBJ databases">
        <title>Draft Genome Sequence of Draconibacterium sp. JN14CK-3.</title>
        <authorList>
            <person name="Dong C."/>
            <person name="Lai Q."/>
            <person name="Shao Z."/>
        </authorList>
    </citation>
    <scope>NUCLEOTIDE SEQUENCE [LARGE SCALE GENOMIC DNA]</scope>
    <source>
        <strain evidence="11 12">JN14CK-3</strain>
    </source>
</reference>
<keyword evidence="5 9" id="KW-0862">Zinc</keyword>
<keyword evidence="2 9" id="KW-0645">Protease</keyword>
<dbReference type="SUPFAM" id="SSF55166">
    <property type="entry name" value="Hedgehog/DD-peptidase"/>
    <property type="match status" value="1"/>
</dbReference>
<dbReference type="Pfam" id="PF01427">
    <property type="entry name" value="Peptidase_M15"/>
    <property type="match status" value="1"/>
</dbReference>
<evidence type="ECO:0000256" key="9">
    <source>
        <dbReference type="HAMAP-Rule" id="MF_01924"/>
    </source>
</evidence>
<dbReference type="PROSITE" id="PS51257">
    <property type="entry name" value="PROKAR_LIPOPROTEIN"/>
    <property type="match status" value="1"/>
</dbReference>
<dbReference type="GO" id="GO:0160237">
    <property type="term" value="F:D-Ala-D-Ala dipeptidase activity"/>
    <property type="evidence" value="ECO:0007669"/>
    <property type="project" value="UniProtKB-EC"/>
</dbReference>
<dbReference type="InterPro" id="IPR009045">
    <property type="entry name" value="Zn_M74/Hedgehog-like"/>
</dbReference>
<evidence type="ECO:0000256" key="6">
    <source>
        <dbReference type="ARBA" id="ARBA00022997"/>
    </source>
</evidence>
<dbReference type="Proteomes" id="UP000032544">
    <property type="component" value="Unassembled WGS sequence"/>
</dbReference>